<reference evidence="15" key="1">
    <citation type="submission" date="2020-11" db="EMBL/GenBank/DDBJ databases">
        <title>Nocardioides sp. CBS4Y-1, whole genome shotgun sequence.</title>
        <authorList>
            <person name="Tuo L."/>
        </authorList>
    </citation>
    <scope>NUCLEOTIDE SEQUENCE</scope>
    <source>
        <strain evidence="15">CBS4Y-1</strain>
    </source>
</reference>
<dbReference type="Gene3D" id="1.10.287.130">
    <property type="match status" value="1"/>
</dbReference>
<evidence type="ECO:0000256" key="12">
    <source>
        <dbReference type="SAM" id="Phobius"/>
    </source>
</evidence>
<dbReference type="CDD" id="cd00082">
    <property type="entry name" value="HisKA"/>
    <property type="match status" value="1"/>
</dbReference>
<dbReference type="InterPro" id="IPR004358">
    <property type="entry name" value="Sig_transdc_His_kin-like_C"/>
</dbReference>
<dbReference type="SMART" id="SM00387">
    <property type="entry name" value="HATPase_c"/>
    <property type="match status" value="1"/>
</dbReference>
<gene>
    <name evidence="15" type="ORF">ISG29_01035</name>
</gene>
<dbReference type="GO" id="GO:0005886">
    <property type="term" value="C:plasma membrane"/>
    <property type="evidence" value="ECO:0007669"/>
    <property type="project" value="UniProtKB-SubCell"/>
</dbReference>
<evidence type="ECO:0000256" key="6">
    <source>
        <dbReference type="ARBA" id="ARBA00022692"/>
    </source>
</evidence>
<evidence type="ECO:0000313" key="16">
    <source>
        <dbReference type="Proteomes" id="UP000656804"/>
    </source>
</evidence>
<dbReference type="Pfam" id="PF00512">
    <property type="entry name" value="HisKA"/>
    <property type="match status" value="1"/>
</dbReference>
<dbReference type="InterPro" id="IPR003660">
    <property type="entry name" value="HAMP_dom"/>
</dbReference>
<evidence type="ECO:0000256" key="1">
    <source>
        <dbReference type="ARBA" id="ARBA00000085"/>
    </source>
</evidence>
<feature type="transmembrane region" description="Helical" evidence="12">
    <location>
        <begin position="171"/>
        <end position="192"/>
    </location>
</feature>
<dbReference type="EMBL" id="JADIVZ010000001">
    <property type="protein sequence ID" value="MBF4160256.1"/>
    <property type="molecule type" value="Genomic_DNA"/>
</dbReference>
<feature type="compositionally biased region" description="Low complexity" evidence="11">
    <location>
        <begin position="113"/>
        <end position="123"/>
    </location>
</feature>
<dbReference type="SMART" id="SM00304">
    <property type="entry name" value="HAMP"/>
    <property type="match status" value="1"/>
</dbReference>
<dbReference type="InterPro" id="IPR003661">
    <property type="entry name" value="HisK_dim/P_dom"/>
</dbReference>
<keyword evidence="9" id="KW-0902">Two-component regulatory system</keyword>
<keyword evidence="5" id="KW-0808">Transferase</keyword>
<dbReference type="EC" id="2.7.13.3" evidence="3"/>
<comment type="caution">
    <text evidence="15">The sequence shown here is derived from an EMBL/GenBank/DDBJ whole genome shotgun (WGS) entry which is preliminary data.</text>
</comment>
<evidence type="ECO:0000256" key="10">
    <source>
        <dbReference type="ARBA" id="ARBA00023136"/>
    </source>
</evidence>
<evidence type="ECO:0000256" key="11">
    <source>
        <dbReference type="SAM" id="MobiDB-lite"/>
    </source>
</evidence>
<evidence type="ECO:0000313" key="15">
    <source>
        <dbReference type="EMBL" id="MBF4160256.1"/>
    </source>
</evidence>
<evidence type="ECO:0000259" key="13">
    <source>
        <dbReference type="PROSITE" id="PS50109"/>
    </source>
</evidence>
<evidence type="ECO:0000256" key="3">
    <source>
        <dbReference type="ARBA" id="ARBA00012438"/>
    </source>
</evidence>
<dbReference type="PROSITE" id="PS50885">
    <property type="entry name" value="HAMP"/>
    <property type="match status" value="1"/>
</dbReference>
<dbReference type="InterPro" id="IPR036097">
    <property type="entry name" value="HisK_dim/P_sf"/>
</dbReference>
<keyword evidence="16" id="KW-1185">Reference proteome</keyword>
<dbReference type="InterPro" id="IPR036890">
    <property type="entry name" value="HATPase_C_sf"/>
</dbReference>
<dbReference type="CDD" id="cd06225">
    <property type="entry name" value="HAMP"/>
    <property type="match status" value="1"/>
</dbReference>
<keyword evidence="6 12" id="KW-0812">Transmembrane</keyword>
<dbReference type="PRINTS" id="PR00344">
    <property type="entry name" value="BCTRLSENSOR"/>
</dbReference>
<dbReference type="Pfam" id="PF02518">
    <property type="entry name" value="HATPase_c"/>
    <property type="match status" value="1"/>
</dbReference>
<accession>A0A930UU64</accession>
<feature type="region of interest" description="Disordered" evidence="11">
    <location>
        <begin position="83"/>
        <end position="136"/>
    </location>
</feature>
<dbReference type="PANTHER" id="PTHR45436:SF5">
    <property type="entry name" value="SENSOR HISTIDINE KINASE TRCS"/>
    <property type="match status" value="1"/>
</dbReference>
<organism evidence="15 16">
    <name type="scientific">Nocardioides acrostichi</name>
    <dbReference type="NCBI Taxonomy" id="2784339"/>
    <lineage>
        <taxon>Bacteria</taxon>
        <taxon>Bacillati</taxon>
        <taxon>Actinomycetota</taxon>
        <taxon>Actinomycetes</taxon>
        <taxon>Propionibacteriales</taxon>
        <taxon>Nocardioidaceae</taxon>
        <taxon>Nocardioides</taxon>
    </lineage>
</organism>
<keyword evidence="10 12" id="KW-0472">Membrane</keyword>
<dbReference type="PROSITE" id="PS50109">
    <property type="entry name" value="HIS_KIN"/>
    <property type="match status" value="1"/>
</dbReference>
<comment type="subcellular location">
    <subcellularLocation>
        <location evidence="2">Cell membrane</location>
    </subcellularLocation>
</comment>
<keyword evidence="8 12" id="KW-1133">Transmembrane helix</keyword>
<dbReference type="GO" id="GO:0000155">
    <property type="term" value="F:phosphorelay sensor kinase activity"/>
    <property type="evidence" value="ECO:0007669"/>
    <property type="project" value="InterPro"/>
</dbReference>
<evidence type="ECO:0000259" key="14">
    <source>
        <dbReference type="PROSITE" id="PS50885"/>
    </source>
</evidence>
<dbReference type="SUPFAM" id="SSF158472">
    <property type="entry name" value="HAMP domain-like"/>
    <property type="match status" value="1"/>
</dbReference>
<name>A0A930UU64_9ACTN</name>
<evidence type="ECO:0000256" key="8">
    <source>
        <dbReference type="ARBA" id="ARBA00022989"/>
    </source>
</evidence>
<dbReference type="InterPro" id="IPR003594">
    <property type="entry name" value="HATPase_dom"/>
</dbReference>
<feature type="transmembrane region" description="Helical" evidence="12">
    <location>
        <begin position="20"/>
        <end position="41"/>
    </location>
</feature>
<dbReference type="SMART" id="SM00388">
    <property type="entry name" value="HisKA"/>
    <property type="match status" value="1"/>
</dbReference>
<dbReference type="Proteomes" id="UP000656804">
    <property type="component" value="Unassembled WGS sequence"/>
</dbReference>
<dbReference type="InterPro" id="IPR005467">
    <property type="entry name" value="His_kinase_dom"/>
</dbReference>
<evidence type="ECO:0000256" key="5">
    <source>
        <dbReference type="ARBA" id="ARBA00022679"/>
    </source>
</evidence>
<feature type="domain" description="Histidine kinase" evidence="13">
    <location>
        <begin position="261"/>
        <end position="476"/>
    </location>
</feature>
<dbReference type="Gene3D" id="6.10.340.10">
    <property type="match status" value="1"/>
</dbReference>
<dbReference type="RefSeq" id="WP_194501513.1">
    <property type="nucleotide sequence ID" value="NZ_JADIVZ010000001.1"/>
</dbReference>
<dbReference type="Pfam" id="PF00672">
    <property type="entry name" value="HAMP"/>
    <property type="match status" value="1"/>
</dbReference>
<dbReference type="AlphaFoldDB" id="A0A930UU64"/>
<comment type="catalytic activity">
    <reaction evidence="1">
        <text>ATP + protein L-histidine = ADP + protein N-phospho-L-histidine.</text>
        <dbReference type="EC" id="2.7.13.3"/>
    </reaction>
</comment>
<feature type="domain" description="HAMP" evidence="14">
    <location>
        <begin position="193"/>
        <end position="246"/>
    </location>
</feature>
<evidence type="ECO:0000256" key="4">
    <source>
        <dbReference type="ARBA" id="ARBA00022553"/>
    </source>
</evidence>
<dbReference type="SUPFAM" id="SSF47384">
    <property type="entry name" value="Homodimeric domain of signal transducing histidine kinase"/>
    <property type="match status" value="1"/>
</dbReference>
<evidence type="ECO:0000256" key="2">
    <source>
        <dbReference type="ARBA" id="ARBA00004236"/>
    </source>
</evidence>
<keyword evidence="4" id="KW-0597">Phosphoprotein</keyword>
<keyword evidence="7 15" id="KW-0418">Kinase</keyword>
<proteinExistence type="predicted"/>
<dbReference type="Gene3D" id="3.30.565.10">
    <property type="entry name" value="Histidine kinase-like ATPase, C-terminal domain"/>
    <property type="match status" value="1"/>
</dbReference>
<dbReference type="CDD" id="cd00075">
    <property type="entry name" value="HATPase"/>
    <property type="match status" value="1"/>
</dbReference>
<sequence>MSDDPPTGLRTPSLRRRTTLVVLALVGTMLVLLVVGTDLVLGNRLDTQLRQRLVDRATTAQALVGQVDSADLARRLEGDGISVRLSTSDGESYDQGPLATDEQGDLADSASLGDAPGPGADAPGPGGPPGPGQVVSHGDLLTVERTLDDGSRLTLLADASEVDRTMAQVRLALVIAALLVLAAAAVVAPVVVGRSLRPLDQITTVARSITDGDRRRRLHPSRGDTELGRTATAFDEMLDAITGAEQRATESEQRLRTFLSDVAHELRTPATSVQAAAEHLLRDDPDRHEREATTLALIREARRAGRLVDDMLLMSRIDTGLTLDLHEVDVAALVDGVVTARASRGGATTTVDDRAPAALAVHADADRVAQVLHNLLSNAERAAGPRGRVVCEISARGSWARLDVVDSGPGVSRANAEYVFERLVRLDAARDGASGGSGLGLAIARGIARAHGGDVRWVQPGAGEGARFRLTLPLAGRVGADAGSDPPDQA</sequence>
<evidence type="ECO:0000256" key="9">
    <source>
        <dbReference type="ARBA" id="ARBA00023012"/>
    </source>
</evidence>
<dbReference type="PANTHER" id="PTHR45436">
    <property type="entry name" value="SENSOR HISTIDINE KINASE YKOH"/>
    <property type="match status" value="1"/>
</dbReference>
<dbReference type="SUPFAM" id="SSF55874">
    <property type="entry name" value="ATPase domain of HSP90 chaperone/DNA topoisomerase II/histidine kinase"/>
    <property type="match status" value="1"/>
</dbReference>
<dbReference type="InterPro" id="IPR050428">
    <property type="entry name" value="TCS_sensor_his_kinase"/>
</dbReference>
<evidence type="ECO:0000256" key="7">
    <source>
        <dbReference type="ARBA" id="ARBA00022777"/>
    </source>
</evidence>
<protein>
    <recommendedName>
        <fullName evidence="3">histidine kinase</fullName>
        <ecNumber evidence="3">2.7.13.3</ecNumber>
    </recommendedName>
</protein>